<accession>A0A1Q5QA14</accession>
<dbReference type="InterPro" id="IPR029058">
    <property type="entry name" value="AB_hydrolase_fold"/>
</dbReference>
<dbReference type="Proteomes" id="UP000214365">
    <property type="component" value="Unassembled WGS sequence"/>
</dbReference>
<dbReference type="EMBL" id="LFMY01000002">
    <property type="protein sequence ID" value="OKL62750.1"/>
    <property type="molecule type" value="Genomic_DNA"/>
</dbReference>
<evidence type="ECO:0000313" key="3">
    <source>
        <dbReference type="Proteomes" id="UP000214365"/>
    </source>
</evidence>
<feature type="domain" description="Thioesterase" evidence="1">
    <location>
        <begin position="22"/>
        <end position="121"/>
    </location>
</feature>
<proteinExistence type="predicted"/>
<comment type="caution">
    <text evidence="2">The sequence shown here is derived from an EMBL/GenBank/DDBJ whole genome shotgun (WGS) entry which is preliminary data.</text>
</comment>
<dbReference type="GeneID" id="31001056"/>
<dbReference type="InterPro" id="IPR001031">
    <property type="entry name" value="Thioesterase"/>
</dbReference>
<organism evidence="2 3">
    <name type="scientific">Talaromyces atroroseus</name>
    <dbReference type="NCBI Taxonomy" id="1441469"/>
    <lineage>
        <taxon>Eukaryota</taxon>
        <taxon>Fungi</taxon>
        <taxon>Dikarya</taxon>
        <taxon>Ascomycota</taxon>
        <taxon>Pezizomycotina</taxon>
        <taxon>Eurotiomycetes</taxon>
        <taxon>Eurotiomycetidae</taxon>
        <taxon>Eurotiales</taxon>
        <taxon>Trichocomaceae</taxon>
        <taxon>Talaromyces</taxon>
        <taxon>Talaromyces sect. Trachyspermi</taxon>
    </lineage>
</organism>
<dbReference type="OrthoDB" id="10253869at2759"/>
<dbReference type="RefSeq" id="XP_020122871.1">
    <property type="nucleotide sequence ID" value="XM_020260950.1"/>
</dbReference>
<reference evidence="2 3" key="1">
    <citation type="submission" date="2015-06" db="EMBL/GenBank/DDBJ databases">
        <title>Talaromyces atroroseus IBT 11181 draft genome.</title>
        <authorList>
            <person name="Rasmussen K.B."/>
            <person name="Rasmussen S."/>
            <person name="Petersen B."/>
            <person name="Sicheritz-Ponten T."/>
            <person name="Mortensen U.H."/>
            <person name="Thrane U."/>
        </authorList>
    </citation>
    <scope>NUCLEOTIDE SEQUENCE [LARGE SCALE GENOMIC DNA]</scope>
    <source>
        <strain evidence="2 3">IBT 11181</strain>
    </source>
</reference>
<name>A0A1Q5QA14_TALAT</name>
<dbReference type="Gene3D" id="3.40.50.1820">
    <property type="entry name" value="alpha/beta hydrolase"/>
    <property type="match status" value="1"/>
</dbReference>
<dbReference type="STRING" id="1441469.A0A1Q5QA14"/>
<dbReference type="Pfam" id="PF00975">
    <property type="entry name" value="Thioesterase"/>
    <property type="match status" value="1"/>
</dbReference>
<protein>
    <recommendedName>
        <fullName evidence="1">Thioesterase domain-containing protein</fullName>
    </recommendedName>
</protein>
<keyword evidence="3" id="KW-1185">Reference proteome</keyword>
<dbReference type="AlphaFoldDB" id="A0A1Q5QA14"/>
<dbReference type="SUPFAM" id="SSF53474">
    <property type="entry name" value="alpha/beta-Hydrolases"/>
    <property type="match status" value="1"/>
</dbReference>
<evidence type="ECO:0000313" key="2">
    <source>
        <dbReference type="EMBL" id="OKL62750.1"/>
    </source>
</evidence>
<evidence type="ECO:0000259" key="1">
    <source>
        <dbReference type="Pfam" id="PF00975"/>
    </source>
</evidence>
<gene>
    <name evidence="2" type="ORF">UA08_01301</name>
</gene>
<sequence length="278" mass="30743">MNPFEANPALIQRGSPEGADTPLVLFHDGGGTIASYYCLGNFGRTVYGIHDPRFLVNLPWKGGLSEMARVYAELIRTIISPGENVILGGWSLGGLLALEVAHVLESESDSIQNSIGVVGIVMLDSPYTGPGPVTDSNFNILSNRPFLKSTCPPELALLITRSMRRAGQMVERWSVPSWTKKGVRPPPVILLRCMDMVPVSKKSSQEPLNSRENDIYSVDRYRARNLLGWEYLDQPDFIRAVLNIPGHHFNVMAEENVQTTTENLILACKMLSLGMYGR</sequence>